<dbReference type="InterPro" id="IPR003959">
    <property type="entry name" value="ATPase_AAA_core"/>
</dbReference>
<proteinExistence type="predicted"/>
<dbReference type="RefSeq" id="WP_310098455.1">
    <property type="nucleotide sequence ID" value="NZ_JAVDUU010000003.1"/>
</dbReference>
<keyword evidence="2" id="KW-0547">Nucleotide-binding</keyword>
<dbReference type="Proteomes" id="UP001247620">
    <property type="component" value="Unassembled WGS sequence"/>
</dbReference>
<evidence type="ECO:0000313" key="3">
    <source>
        <dbReference type="Proteomes" id="UP001247620"/>
    </source>
</evidence>
<protein>
    <submittedName>
        <fullName evidence="2">ATP-binding protein involved in virulence</fullName>
    </submittedName>
</protein>
<dbReference type="PANTHER" id="PTHR43581">
    <property type="entry name" value="ATP/GTP PHOSPHATASE"/>
    <property type="match status" value="1"/>
</dbReference>
<dbReference type="SUPFAM" id="SSF52540">
    <property type="entry name" value="P-loop containing nucleoside triphosphate hydrolases"/>
    <property type="match status" value="1"/>
</dbReference>
<keyword evidence="3" id="KW-1185">Reference proteome</keyword>
<accession>A0ABU1TEL5</accession>
<organism evidence="2 3">
    <name type="scientific">Mucilaginibacter pocheonensis</name>
    <dbReference type="NCBI Taxonomy" id="398050"/>
    <lineage>
        <taxon>Bacteria</taxon>
        <taxon>Pseudomonadati</taxon>
        <taxon>Bacteroidota</taxon>
        <taxon>Sphingobacteriia</taxon>
        <taxon>Sphingobacteriales</taxon>
        <taxon>Sphingobacteriaceae</taxon>
        <taxon>Mucilaginibacter</taxon>
    </lineage>
</organism>
<dbReference type="InterPro" id="IPR027417">
    <property type="entry name" value="P-loop_NTPase"/>
</dbReference>
<reference evidence="2 3" key="1">
    <citation type="submission" date="2023-07" db="EMBL/GenBank/DDBJ databases">
        <title>Sorghum-associated microbial communities from plants grown in Nebraska, USA.</title>
        <authorList>
            <person name="Schachtman D."/>
        </authorList>
    </citation>
    <scope>NUCLEOTIDE SEQUENCE [LARGE SCALE GENOMIC DNA]</scope>
    <source>
        <strain evidence="2 3">3262</strain>
    </source>
</reference>
<dbReference type="GO" id="GO:0005524">
    <property type="term" value="F:ATP binding"/>
    <property type="evidence" value="ECO:0007669"/>
    <property type="project" value="UniProtKB-KW"/>
</dbReference>
<comment type="caution">
    <text evidence="2">The sequence shown here is derived from an EMBL/GenBank/DDBJ whole genome shotgun (WGS) entry which is preliminary data.</text>
</comment>
<feature type="domain" description="ATPase AAA-type core" evidence="1">
    <location>
        <begin position="572"/>
        <end position="621"/>
    </location>
</feature>
<name>A0ABU1TEL5_9SPHI</name>
<evidence type="ECO:0000259" key="1">
    <source>
        <dbReference type="Pfam" id="PF13304"/>
    </source>
</evidence>
<dbReference type="Gene3D" id="3.40.50.300">
    <property type="entry name" value="P-loop containing nucleotide triphosphate hydrolases"/>
    <property type="match status" value="1"/>
</dbReference>
<dbReference type="Pfam" id="PF13304">
    <property type="entry name" value="AAA_21"/>
    <property type="match status" value="1"/>
</dbReference>
<keyword evidence="2" id="KW-0067">ATP-binding</keyword>
<dbReference type="EMBL" id="JAVDUU010000003">
    <property type="protein sequence ID" value="MDR6943706.1"/>
    <property type="molecule type" value="Genomic_DNA"/>
</dbReference>
<sequence length="791" mass="91942">MIFKLLAVRLNSAFPLKKNLKPKLIYKFSNDFDFLDKNDKNLEQVESYTEITQIYDRMSYPPKLYAIDRDHAEQLKYFEPDETDKDYLDINVSAIVGQNGAGKSSLLEVFYLFIFCISESKDFINHKAGIESEFEGDEKSGIRDILENNRKFILNHTDIELYYLIGSTKYLVKRSKGDTKKYVLGDGKWDSEEWGKSDFFYTIAVNYSQYGLNAQWDYYWLRPLFHKNDGYKTPLVLNPFRDIGNIDINRENHLAQIRLLTNLSYEQFKSRVLIDDKSIDSVTFFVRPGKSGIINGVGENGDQSITLKELASAMAPTRKFLLVEFFEFLVELVSPSFLNRRYFNNLKIDLQAYLDDKDIDIGLRPYHRTQSAAITVNALRMQLIIYILVKAIKICNKYPAGLSKYTEEKTIKRDKYEVTLRTVSTIELAARLLKNQSHVTLKLRQAINILINDNVWADDWESFADDQAFGYFAYRAPVDFEGVRKAIQHSFSTADYENKHLSHFVPGAFFTPSLTMSSPSGKFSFEQMSSGEQQLIHSVHSVLYHMLNLDSIHLRQIRRGRKLPEQYSYVNVILDEIELYYHPQYQKQFVKFLLENIKKINLKSIDGINILFSTHSPFILSDIPGVNVLRLESGKPARFHQKQTFGANIHDMLSDSFFMGDSLIGQFAEEKINECISYINEISLLKDIDFKKLTDKSAKGVSPMYSVSEAKRRLKSLQVKQYFVSYQEARGYERQTQKIYHLIHLIGEPIIRHKLLEMYDSAMLNRILDRDNARRQVLEILKQNNLNLEDL</sequence>
<gene>
    <name evidence="2" type="ORF">J2W55_003559</name>
</gene>
<dbReference type="InterPro" id="IPR051396">
    <property type="entry name" value="Bact_Antivir_Def_Nuclease"/>
</dbReference>
<dbReference type="PANTHER" id="PTHR43581:SF2">
    <property type="entry name" value="EXCINUCLEASE ATPASE SUBUNIT"/>
    <property type="match status" value="1"/>
</dbReference>
<evidence type="ECO:0000313" key="2">
    <source>
        <dbReference type="EMBL" id="MDR6943706.1"/>
    </source>
</evidence>